<feature type="region of interest" description="Disordered" evidence="1">
    <location>
        <begin position="52"/>
        <end position="96"/>
    </location>
</feature>
<comment type="caution">
    <text evidence="2">The sequence shown here is derived from an EMBL/GenBank/DDBJ whole genome shotgun (WGS) entry which is preliminary data.</text>
</comment>
<accession>A0ABS5Y1W8</accession>
<dbReference type="EMBL" id="JADOER010000003">
    <property type="protein sequence ID" value="MBT9310990.1"/>
    <property type="molecule type" value="Genomic_DNA"/>
</dbReference>
<feature type="region of interest" description="Disordered" evidence="1">
    <location>
        <begin position="1"/>
        <end position="21"/>
    </location>
</feature>
<keyword evidence="3" id="KW-1185">Reference proteome</keyword>
<name>A0ABS5Y1W8_9CYAN</name>
<organism evidence="2 3">
    <name type="scientific">Leptothoe kymatousa TAU-MAC 1615</name>
    <dbReference type="NCBI Taxonomy" id="2364775"/>
    <lineage>
        <taxon>Bacteria</taxon>
        <taxon>Bacillati</taxon>
        <taxon>Cyanobacteriota</taxon>
        <taxon>Cyanophyceae</taxon>
        <taxon>Nodosilineales</taxon>
        <taxon>Cymatolegaceae</taxon>
        <taxon>Leptothoe</taxon>
        <taxon>Leptothoe kymatousa</taxon>
    </lineage>
</organism>
<evidence type="ECO:0000313" key="3">
    <source>
        <dbReference type="Proteomes" id="UP001196661"/>
    </source>
</evidence>
<feature type="compositionally biased region" description="Basic residues" evidence="1">
    <location>
        <begin position="61"/>
        <end position="73"/>
    </location>
</feature>
<evidence type="ECO:0000256" key="1">
    <source>
        <dbReference type="SAM" id="MobiDB-lite"/>
    </source>
</evidence>
<dbReference type="Proteomes" id="UP001196661">
    <property type="component" value="Unassembled WGS sequence"/>
</dbReference>
<evidence type="ECO:0000313" key="2">
    <source>
        <dbReference type="EMBL" id="MBT9310990.1"/>
    </source>
</evidence>
<protein>
    <submittedName>
        <fullName evidence="2">Uncharacterized protein</fullName>
    </submittedName>
</protein>
<proteinExistence type="predicted"/>
<reference evidence="2 3" key="1">
    <citation type="journal article" date="2021" name="Mar. Drugs">
        <title>Genome Reduction and Secondary Metabolism of the Marine Sponge-Associated Cyanobacterium Leptothoe.</title>
        <authorList>
            <person name="Konstantinou D."/>
            <person name="Popin R.V."/>
            <person name="Fewer D.P."/>
            <person name="Sivonen K."/>
            <person name="Gkelis S."/>
        </authorList>
    </citation>
    <scope>NUCLEOTIDE SEQUENCE [LARGE SCALE GENOMIC DNA]</scope>
    <source>
        <strain evidence="2 3">TAU-MAC 1615</strain>
    </source>
</reference>
<feature type="compositionally biased region" description="Low complexity" evidence="1">
    <location>
        <begin position="1"/>
        <end position="15"/>
    </location>
</feature>
<gene>
    <name evidence="2" type="ORF">IXB28_02120</name>
</gene>
<dbReference type="RefSeq" id="WP_215616900.1">
    <property type="nucleotide sequence ID" value="NZ_JADOER010000003.1"/>
</dbReference>
<sequence length="96" mass="10622">MSSQPSDVPSSDSNPSPTPHRLLSKQLSLLLFTHMLLLSLAQAVTQIMAPAAKPPMMPTTRKIHRKDSGKRKNQTLEDEDMSQQTHVAHPQIDVEA</sequence>